<feature type="transmembrane region" description="Helical" evidence="19">
    <location>
        <begin position="20"/>
        <end position="43"/>
    </location>
</feature>
<evidence type="ECO:0000256" key="4">
    <source>
        <dbReference type="ARBA" id="ARBA00022475"/>
    </source>
</evidence>
<protein>
    <recommendedName>
        <fullName evidence="15">b(0,+)-type amino acid transporter 1</fullName>
    </recommendedName>
    <alternativeName>
        <fullName evidence="16">Glycoprotein-associated amino acid transporter b0,+AT1</fullName>
    </alternativeName>
    <alternativeName>
        <fullName evidence="17">Solute carrier family 7 member 9</fullName>
    </alternativeName>
</protein>
<accession>A0A9Q0MTE1</accession>
<evidence type="ECO:0000256" key="3">
    <source>
        <dbReference type="ARBA" id="ARBA00022448"/>
    </source>
</evidence>
<evidence type="ECO:0000256" key="11">
    <source>
        <dbReference type="ARBA" id="ARBA00051814"/>
    </source>
</evidence>
<dbReference type="InterPro" id="IPR050598">
    <property type="entry name" value="AminoAcid_Transporter"/>
</dbReference>
<feature type="transmembrane region" description="Helical" evidence="19">
    <location>
        <begin position="439"/>
        <end position="459"/>
    </location>
</feature>
<dbReference type="GO" id="GO:0015179">
    <property type="term" value="F:L-amino acid transmembrane transporter activity"/>
    <property type="evidence" value="ECO:0007669"/>
    <property type="project" value="TreeGrafter"/>
</dbReference>
<comment type="similarity">
    <text evidence="2">Belongs to the amino acid-polyamine-organocation (APC) superfamily.</text>
</comment>
<dbReference type="Gene3D" id="1.20.1740.10">
    <property type="entry name" value="Amino acid/polyamine transporter I"/>
    <property type="match status" value="1"/>
</dbReference>
<gene>
    <name evidence="20" type="primary">SLC7A9_1</name>
    <name evidence="20" type="ORF">Bhyg_10079</name>
</gene>
<comment type="catalytic activity">
    <reaction evidence="12">
        <text>L-histidine(out) + L-arginine(in) = L-histidine(in) + L-arginine(out)</text>
        <dbReference type="Rhea" id="RHEA:71063"/>
        <dbReference type="ChEBI" id="CHEBI:32682"/>
        <dbReference type="ChEBI" id="CHEBI:57595"/>
    </reaction>
    <physiologicalReaction direction="left-to-right" evidence="12">
        <dbReference type="Rhea" id="RHEA:71064"/>
    </physiologicalReaction>
</comment>
<dbReference type="Pfam" id="PF13520">
    <property type="entry name" value="AA_permease_2"/>
    <property type="match status" value="1"/>
</dbReference>
<evidence type="ECO:0000256" key="8">
    <source>
        <dbReference type="ARBA" id="ARBA00023136"/>
    </source>
</evidence>
<evidence type="ECO:0000256" key="12">
    <source>
        <dbReference type="ARBA" id="ARBA00051835"/>
    </source>
</evidence>
<comment type="catalytic activity">
    <reaction evidence="18">
        <text>L-phenylalanine(out) + L-arginine(in) = L-phenylalanine(in) + L-arginine(out)</text>
        <dbReference type="Rhea" id="RHEA:71067"/>
        <dbReference type="ChEBI" id="CHEBI:32682"/>
        <dbReference type="ChEBI" id="CHEBI:58095"/>
    </reaction>
    <physiologicalReaction direction="left-to-right" evidence="18">
        <dbReference type="Rhea" id="RHEA:71068"/>
    </physiologicalReaction>
</comment>
<dbReference type="PANTHER" id="PTHR11785">
    <property type="entry name" value="AMINO ACID TRANSPORTER"/>
    <property type="match status" value="1"/>
</dbReference>
<evidence type="ECO:0000256" key="15">
    <source>
        <dbReference type="ARBA" id="ARBA00074336"/>
    </source>
</evidence>
<reference evidence="20" key="1">
    <citation type="submission" date="2022-07" db="EMBL/GenBank/DDBJ databases">
        <authorList>
            <person name="Trinca V."/>
            <person name="Uliana J.V.C."/>
            <person name="Torres T.T."/>
            <person name="Ward R.J."/>
            <person name="Monesi N."/>
        </authorList>
    </citation>
    <scope>NUCLEOTIDE SEQUENCE</scope>
    <source>
        <strain evidence="20">HSMRA1968</strain>
        <tissue evidence="20">Whole embryos</tissue>
    </source>
</reference>
<evidence type="ECO:0000256" key="19">
    <source>
        <dbReference type="SAM" id="Phobius"/>
    </source>
</evidence>
<evidence type="ECO:0000256" key="5">
    <source>
        <dbReference type="ARBA" id="ARBA00022553"/>
    </source>
</evidence>
<feature type="transmembrane region" description="Helical" evidence="19">
    <location>
        <begin position="219"/>
        <end position="237"/>
    </location>
</feature>
<feature type="transmembrane region" description="Helical" evidence="19">
    <location>
        <begin position="181"/>
        <end position="199"/>
    </location>
</feature>
<keyword evidence="7 19" id="KW-1133">Transmembrane helix</keyword>
<comment type="catalytic activity">
    <reaction evidence="14">
        <text>L-leucine(out) + L-arginine(in) = L-leucine(in) + L-arginine(out)</text>
        <dbReference type="Rhea" id="RHEA:71059"/>
        <dbReference type="ChEBI" id="CHEBI:32682"/>
        <dbReference type="ChEBI" id="CHEBI:57427"/>
    </reaction>
    <physiologicalReaction direction="left-to-right" evidence="14">
        <dbReference type="Rhea" id="RHEA:71060"/>
    </physiologicalReaction>
</comment>
<feature type="transmembrane region" description="Helical" evidence="19">
    <location>
        <begin position="258"/>
        <end position="279"/>
    </location>
</feature>
<evidence type="ECO:0000256" key="14">
    <source>
        <dbReference type="ARBA" id="ARBA00052732"/>
    </source>
</evidence>
<name>A0A9Q0MTE1_9DIPT</name>
<evidence type="ECO:0000256" key="10">
    <source>
        <dbReference type="ARBA" id="ARBA00051323"/>
    </source>
</evidence>
<evidence type="ECO:0000313" key="21">
    <source>
        <dbReference type="Proteomes" id="UP001151699"/>
    </source>
</evidence>
<dbReference type="OrthoDB" id="5982228at2759"/>
<evidence type="ECO:0000256" key="1">
    <source>
        <dbReference type="ARBA" id="ARBA00004424"/>
    </source>
</evidence>
<comment type="catalytic activity">
    <reaction evidence="13">
        <text>L-cysteine(out) + L-arginine(in) = L-cysteine(in) + L-arginine(out)</text>
        <dbReference type="Rhea" id="RHEA:71071"/>
        <dbReference type="ChEBI" id="CHEBI:32682"/>
        <dbReference type="ChEBI" id="CHEBI:35235"/>
    </reaction>
    <physiologicalReaction direction="left-to-right" evidence="13">
        <dbReference type="Rhea" id="RHEA:71072"/>
    </physiologicalReaction>
</comment>
<evidence type="ECO:0000256" key="18">
    <source>
        <dbReference type="ARBA" id="ARBA00093193"/>
    </source>
</evidence>
<feature type="transmembrane region" description="Helical" evidence="19">
    <location>
        <begin position="49"/>
        <end position="72"/>
    </location>
</feature>
<comment type="caution">
    <text evidence="20">The sequence shown here is derived from an EMBL/GenBank/DDBJ whole genome shotgun (WGS) entry which is preliminary data.</text>
</comment>
<keyword evidence="8 19" id="KW-0472">Membrane</keyword>
<evidence type="ECO:0000256" key="13">
    <source>
        <dbReference type="ARBA" id="ARBA00052179"/>
    </source>
</evidence>
<feature type="transmembrane region" description="Helical" evidence="19">
    <location>
        <begin position="299"/>
        <end position="331"/>
    </location>
</feature>
<feature type="transmembrane region" description="Helical" evidence="19">
    <location>
        <begin position="411"/>
        <end position="433"/>
    </location>
</feature>
<keyword evidence="4" id="KW-1003">Cell membrane</keyword>
<dbReference type="Proteomes" id="UP001151699">
    <property type="component" value="Chromosome X"/>
</dbReference>
<comment type="catalytic activity">
    <reaction evidence="10">
        <text>L-lysine(out) + L-arginine(in) = L-lysine(in) + L-arginine(out)</text>
        <dbReference type="Rhea" id="RHEA:70827"/>
        <dbReference type="ChEBI" id="CHEBI:32551"/>
        <dbReference type="ChEBI" id="CHEBI:32682"/>
    </reaction>
    <physiologicalReaction direction="left-to-right" evidence="10">
        <dbReference type="Rhea" id="RHEA:70828"/>
    </physiologicalReaction>
</comment>
<keyword evidence="21" id="KW-1185">Reference proteome</keyword>
<keyword evidence="6 19" id="KW-0812">Transmembrane</keyword>
<feature type="transmembrane region" description="Helical" evidence="19">
    <location>
        <begin position="352"/>
        <end position="373"/>
    </location>
</feature>
<evidence type="ECO:0000256" key="17">
    <source>
        <dbReference type="ARBA" id="ARBA00083296"/>
    </source>
</evidence>
<dbReference type="InterPro" id="IPR002293">
    <property type="entry name" value="AA/rel_permease1"/>
</dbReference>
<keyword evidence="3" id="KW-0813">Transport</keyword>
<evidence type="ECO:0000256" key="9">
    <source>
        <dbReference type="ARBA" id="ARBA00023157"/>
    </source>
</evidence>
<evidence type="ECO:0000313" key="20">
    <source>
        <dbReference type="EMBL" id="KAJ6637349.1"/>
    </source>
</evidence>
<dbReference type="EMBL" id="WJQU01000003">
    <property type="protein sequence ID" value="KAJ6637349.1"/>
    <property type="molecule type" value="Genomic_DNA"/>
</dbReference>
<dbReference type="PANTHER" id="PTHR11785:SF514">
    <property type="entry name" value="B(0,+)-TYPE AMINO ACID TRANSPORTER 1-LIKE PROTEIN"/>
    <property type="match status" value="1"/>
</dbReference>
<dbReference type="AlphaFoldDB" id="A0A9Q0MTE1"/>
<feature type="transmembrane region" description="Helical" evidence="19">
    <location>
        <begin position="104"/>
        <end position="132"/>
    </location>
</feature>
<evidence type="ECO:0000256" key="7">
    <source>
        <dbReference type="ARBA" id="ARBA00022989"/>
    </source>
</evidence>
<dbReference type="GO" id="GO:0016324">
    <property type="term" value="C:apical plasma membrane"/>
    <property type="evidence" value="ECO:0007669"/>
    <property type="project" value="UniProtKB-SubCell"/>
</dbReference>
<proteinExistence type="inferred from homology"/>
<evidence type="ECO:0000256" key="6">
    <source>
        <dbReference type="ARBA" id="ARBA00022692"/>
    </source>
</evidence>
<comment type="subcellular location">
    <subcellularLocation>
        <location evidence="1">Apical cell membrane</location>
        <topology evidence="1">Multi-pass membrane protein</topology>
    </subcellularLocation>
</comment>
<evidence type="ECO:0000256" key="16">
    <source>
        <dbReference type="ARBA" id="ARBA00079910"/>
    </source>
</evidence>
<dbReference type="PIRSF" id="PIRSF006060">
    <property type="entry name" value="AA_transporter"/>
    <property type="match status" value="1"/>
</dbReference>
<organism evidence="20 21">
    <name type="scientific">Pseudolycoriella hygida</name>
    <dbReference type="NCBI Taxonomy" id="35572"/>
    <lineage>
        <taxon>Eukaryota</taxon>
        <taxon>Metazoa</taxon>
        <taxon>Ecdysozoa</taxon>
        <taxon>Arthropoda</taxon>
        <taxon>Hexapoda</taxon>
        <taxon>Insecta</taxon>
        <taxon>Pterygota</taxon>
        <taxon>Neoptera</taxon>
        <taxon>Endopterygota</taxon>
        <taxon>Diptera</taxon>
        <taxon>Nematocera</taxon>
        <taxon>Sciaroidea</taxon>
        <taxon>Sciaridae</taxon>
        <taxon>Pseudolycoriella</taxon>
    </lineage>
</organism>
<feature type="transmembrane region" description="Helical" evidence="19">
    <location>
        <begin position="379"/>
        <end position="399"/>
    </location>
</feature>
<evidence type="ECO:0000256" key="2">
    <source>
        <dbReference type="ARBA" id="ARBA00009523"/>
    </source>
</evidence>
<sequence length="486" mass="52992">MSHGGEKKPKAPGLQRNIGLMAAVNIIISVMIGSGIFVSPTAALRYSGSVGFCLVVWTACGFVSLLGALCFAELGTVVPRSGAEYAYLFEAFAKQNKFWGPLPAFLQAWVFVMVLRPAEIAVIVLTFAEYSIQPLVPVLGMTYMSSEDQQKVIKLVALLGLGIITYINLSSVKLYVRINNIFSICKVIACLIVIGGGIYQLAIGKTENLQSGFTGTTSSLGHIALAFYNGLWAYDGWSSVTTVTEEIKNPEKNIPRSIMIGVPIITGLYVFMNLAYMTVLTPSEMMSAPAVAVEFGNRILGPMAFLIPLGVALSTFGCALSIQFGVTRLCFVAGREGHFLEPMSYIHVKRSTPGPAVALQGIISFLFIVVGDIEALIEFASFLIWVAYGSAFVSLLVLRRTQPDIPRPYKVPIVIPIFALFVAIFLSVMPIISEPSIKYFAALAFIFGGVAVYTPFVYYKIRPRWMNKFTYLLQVLFEAAPPPKEL</sequence>
<dbReference type="FunFam" id="1.20.1740.10:FF:000015">
    <property type="entry name" value="B(0,+)-type amino acid transporter 1"/>
    <property type="match status" value="1"/>
</dbReference>
<keyword evidence="9" id="KW-1015">Disulfide bond</keyword>
<feature type="transmembrane region" description="Helical" evidence="19">
    <location>
        <begin position="152"/>
        <end position="169"/>
    </location>
</feature>
<comment type="catalytic activity">
    <reaction evidence="11">
        <text>L-cystine(out) + L-arginine(in) = L-cystine(in) + L-arginine(out)</text>
        <dbReference type="Rhea" id="RHEA:71075"/>
        <dbReference type="ChEBI" id="CHEBI:32682"/>
        <dbReference type="ChEBI" id="CHEBI:35491"/>
    </reaction>
    <physiologicalReaction direction="left-to-right" evidence="11">
        <dbReference type="Rhea" id="RHEA:71076"/>
    </physiologicalReaction>
</comment>
<keyword evidence="5" id="KW-0597">Phosphoprotein</keyword>